<dbReference type="EMBL" id="MU860421">
    <property type="protein sequence ID" value="KAK4234069.1"/>
    <property type="molecule type" value="Genomic_DNA"/>
</dbReference>
<gene>
    <name evidence="1" type="ORF">C8A03DRAFT_18962</name>
</gene>
<accession>A0AAN7C2B4</accession>
<sequence>MPATLKHNTTPRLPFASVPSFEFEEGGANVVAHNVINSNKEQPWKRHVVPNKNAGAVIDVQPGCANQYGEQGGRGGF</sequence>
<dbReference type="Proteomes" id="UP001303760">
    <property type="component" value="Unassembled WGS sequence"/>
</dbReference>
<dbReference type="AlphaFoldDB" id="A0AAN7C2B4"/>
<proteinExistence type="predicted"/>
<comment type="caution">
    <text evidence="1">The sequence shown here is derived from an EMBL/GenBank/DDBJ whole genome shotgun (WGS) entry which is preliminary data.</text>
</comment>
<reference evidence="1" key="2">
    <citation type="submission" date="2023-05" db="EMBL/GenBank/DDBJ databases">
        <authorList>
            <consortium name="Lawrence Berkeley National Laboratory"/>
            <person name="Steindorff A."/>
            <person name="Hensen N."/>
            <person name="Bonometti L."/>
            <person name="Westerberg I."/>
            <person name="Brannstrom I.O."/>
            <person name="Guillou S."/>
            <person name="Cros-Aarteil S."/>
            <person name="Calhoun S."/>
            <person name="Haridas S."/>
            <person name="Kuo A."/>
            <person name="Mondo S."/>
            <person name="Pangilinan J."/>
            <person name="Riley R."/>
            <person name="Labutti K."/>
            <person name="Andreopoulos B."/>
            <person name="Lipzen A."/>
            <person name="Chen C."/>
            <person name="Yanf M."/>
            <person name="Daum C."/>
            <person name="Ng V."/>
            <person name="Clum A."/>
            <person name="Ohm R."/>
            <person name="Martin F."/>
            <person name="Silar P."/>
            <person name="Natvig D."/>
            <person name="Lalanne C."/>
            <person name="Gautier V."/>
            <person name="Ament-Velasquez S.L."/>
            <person name="Kruys A."/>
            <person name="Hutchinson M.I."/>
            <person name="Powell A.J."/>
            <person name="Barry K."/>
            <person name="Miller A.N."/>
            <person name="Grigoriev I.V."/>
            <person name="Debuchy R."/>
            <person name="Gladieux P."/>
            <person name="Thoren M.H."/>
            <person name="Johannesson H."/>
        </authorList>
    </citation>
    <scope>NUCLEOTIDE SEQUENCE</scope>
    <source>
        <strain evidence="1">CBS 532.94</strain>
    </source>
</reference>
<reference evidence="1" key="1">
    <citation type="journal article" date="2023" name="Mol. Phylogenet. Evol.">
        <title>Genome-scale phylogeny and comparative genomics of the fungal order Sordariales.</title>
        <authorList>
            <person name="Hensen N."/>
            <person name="Bonometti L."/>
            <person name="Westerberg I."/>
            <person name="Brannstrom I.O."/>
            <person name="Guillou S."/>
            <person name="Cros-Aarteil S."/>
            <person name="Calhoun S."/>
            <person name="Haridas S."/>
            <person name="Kuo A."/>
            <person name="Mondo S."/>
            <person name="Pangilinan J."/>
            <person name="Riley R."/>
            <person name="LaButti K."/>
            <person name="Andreopoulos B."/>
            <person name="Lipzen A."/>
            <person name="Chen C."/>
            <person name="Yan M."/>
            <person name="Daum C."/>
            <person name="Ng V."/>
            <person name="Clum A."/>
            <person name="Steindorff A."/>
            <person name="Ohm R.A."/>
            <person name="Martin F."/>
            <person name="Silar P."/>
            <person name="Natvig D.O."/>
            <person name="Lalanne C."/>
            <person name="Gautier V."/>
            <person name="Ament-Velasquez S.L."/>
            <person name="Kruys A."/>
            <person name="Hutchinson M.I."/>
            <person name="Powell A.J."/>
            <person name="Barry K."/>
            <person name="Miller A.N."/>
            <person name="Grigoriev I.V."/>
            <person name="Debuchy R."/>
            <person name="Gladieux P."/>
            <person name="Hiltunen Thoren M."/>
            <person name="Johannesson H."/>
        </authorList>
    </citation>
    <scope>NUCLEOTIDE SEQUENCE</scope>
    <source>
        <strain evidence="1">CBS 532.94</strain>
    </source>
</reference>
<organism evidence="1 2">
    <name type="scientific">Achaetomium macrosporum</name>
    <dbReference type="NCBI Taxonomy" id="79813"/>
    <lineage>
        <taxon>Eukaryota</taxon>
        <taxon>Fungi</taxon>
        <taxon>Dikarya</taxon>
        <taxon>Ascomycota</taxon>
        <taxon>Pezizomycotina</taxon>
        <taxon>Sordariomycetes</taxon>
        <taxon>Sordariomycetidae</taxon>
        <taxon>Sordariales</taxon>
        <taxon>Chaetomiaceae</taxon>
        <taxon>Achaetomium</taxon>
    </lineage>
</organism>
<evidence type="ECO:0000313" key="1">
    <source>
        <dbReference type="EMBL" id="KAK4234069.1"/>
    </source>
</evidence>
<name>A0AAN7C2B4_9PEZI</name>
<keyword evidence="2" id="KW-1185">Reference proteome</keyword>
<evidence type="ECO:0000313" key="2">
    <source>
        <dbReference type="Proteomes" id="UP001303760"/>
    </source>
</evidence>
<protein>
    <submittedName>
        <fullName evidence="1">Uncharacterized protein</fullName>
    </submittedName>
</protein>